<evidence type="ECO:0000256" key="4">
    <source>
        <dbReference type="ARBA" id="ARBA00023145"/>
    </source>
</evidence>
<dbReference type="PRINTS" id="PR01210">
    <property type="entry name" value="GGTRANSPTASE"/>
</dbReference>
<dbReference type="Gene3D" id="3.60.20.40">
    <property type="match status" value="1"/>
</dbReference>
<dbReference type="Proteomes" id="UP000031838">
    <property type="component" value="Chromosome 1"/>
</dbReference>
<evidence type="ECO:0000256" key="1">
    <source>
        <dbReference type="ARBA" id="ARBA00009381"/>
    </source>
</evidence>
<evidence type="ECO:0000256" key="3">
    <source>
        <dbReference type="ARBA" id="ARBA00022801"/>
    </source>
</evidence>
<feature type="compositionally biased region" description="Low complexity" evidence="5">
    <location>
        <begin position="33"/>
        <end position="57"/>
    </location>
</feature>
<feature type="region of interest" description="Disordered" evidence="5">
    <location>
        <begin position="33"/>
        <end position="59"/>
    </location>
</feature>
<keyword evidence="4" id="KW-0865">Zymogen</keyword>
<reference evidence="7 8" key="2">
    <citation type="journal article" date="2016" name="Appl. Microbiol. Biotechnol.">
        <title>Mutations improving production and secretion of extracellular lipase by Burkholderia glumae PG1.</title>
        <authorList>
            <person name="Knapp A."/>
            <person name="Voget S."/>
            <person name="Gao R."/>
            <person name="Zaburannyi N."/>
            <person name="Krysciak D."/>
            <person name="Breuer M."/>
            <person name="Hauer B."/>
            <person name="Streit W.R."/>
            <person name="Muller R."/>
            <person name="Daniel R."/>
            <person name="Jaeger K.E."/>
        </authorList>
    </citation>
    <scope>NUCLEOTIDE SEQUENCE [LARGE SCALE GENOMIC DNA]</scope>
    <source>
        <strain evidence="7 8">PG1</strain>
    </source>
</reference>
<dbReference type="InterPro" id="IPR051792">
    <property type="entry name" value="GGT_bact"/>
</dbReference>
<dbReference type="KEGG" id="bgp:BGL_1c33770"/>
<dbReference type="AlphaFoldDB" id="A0A0B6S6M3"/>
<feature type="signal peptide" evidence="6">
    <location>
        <begin position="1"/>
        <end position="31"/>
    </location>
</feature>
<evidence type="ECO:0000313" key="7">
    <source>
        <dbReference type="EMBL" id="AJK47851.1"/>
    </source>
</evidence>
<protein>
    <submittedName>
        <fullName evidence="7">Gamma-glutamyltransferase Ggt</fullName>
        <ecNumber evidence="7">2.3.2.2</ecNumber>
    </submittedName>
</protein>
<organism evidence="7 8">
    <name type="scientific">Burkholderia plantarii</name>
    <dbReference type="NCBI Taxonomy" id="41899"/>
    <lineage>
        <taxon>Bacteria</taxon>
        <taxon>Pseudomonadati</taxon>
        <taxon>Pseudomonadota</taxon>
        <taxon>Betaproteobacteria</taxon>
        <taxon>Burkholderiales</taxon>
        <taxon>Burkholderiaceae</taxon>
        <taxon>Burkholderia</taxon>
    </lineage>
</organism>
<feature type="chain" id="PRO_5002109481" evidence="6">
    <location>
        <begin position="32"/>
        <end position="629"/>
    </location>
</feature>
<evidence type="ECO:0000313" key="8">
    <source>
        <dbReference type="Proteomes" id="UP000031838"/>
    </source>
</evidence>
<accession>A0A0B6S6M3</accession>
<gene>
    <name evidence="7" type="primary">ggt</name>
    <name evidence="7" type="ORF">BGL_1c33770</name>
</gene>
<dbReference type="GO" id="GO:0016787">
    <property type="term" value="F:hydrolase activity"/>
    <property type="evidence" value="ECO:0007669"/>
    <property type="project" value="UniProtKB-KW"/>
</dbReference>
<dbReference type="GO" id="GO:0103068">
    <property type="term" value="F:leukotriene C4 gamma-glutamyl transferase activity"/>
    <property type="evidence" value="ECO:0007669"/>
    <property type="project" value="UniProtKB-EC"/>
</dbReference>
<dbReference type="EC" id="2.3.2.2" evidence="7"/>
<reference evidence="8" key="1">
    <citation type="submission" date="2011-03" db="EMBL/GenBank/DDBJ databases">
        <authorList>
            <person name="Voget S."/>
            <person name="Streit W.R."/>
            <person name="Jaeger K.E."/>
            <person name="Daniel R."/>
        </authorList>
    </citation>
    <scope>NUCLEOTIDE SEQUENCE [LARGE SCALE GENOMIC DNA]</scope>
    <source>
        <strain evidence="8">PG1</strain>
    </source>
</reference>
<dbReference type="InterPro" id="IPR029055">
    <property type="entry name" value="Ntn_hydrolases_N"/>
</dbReference>
<keyword evidence="2 7" id="KW-0808">Transferase</keyword>
<dbReference type="EMBL" id="CP002580">
    <property type="protein sequence ID" value="AJK47851.1"/>
    <property type="molecule type" value="Genomic_DNA"/>
</dbReference>
<evidence type="ECO:0000256" key="2">
    <source>
        <dbReference type="ARBA" id="ARBA00022679"/>
    </source>
</evidence>
<dbReference type="Pfam" id="PF01019">
    <property type="entry name" value="G_glu_transpept"/>
    <property type="match status" value="1"/>
</dbReference>
<dbReference type="Gene3D" id="1.10.246.130">
    <property type="match status" value="1"/>
</dbReference>
<dbReference type="InterPro" id="IPR043137">
    <property type="entry name" value="GGT_ssub_C"/>
</dbReference>
<comment type="similarity">
    <text evidence="1">Belongs to the gamma-glutamyltransferase family.</text>
</comment>
<dbReference type="PROSITE" id="PS51257">
    <property type="entry name" value="PROKAR_LIPOPROTEIN"/>
    <property type="match status" value="1"/>
</dbReference>
<name>A0A0B6S6M3_BURPL</name>
<sequence length="629" mass="64636">MIDRIRPRPTLSATGAALAAAVLLVALSACSTSTTPGTSHPPGASGPAAASAPAGGADDADAARAEAATGWTDKPGWTARREMIVAANPFAAQAGAEVLKAGGSAVDAAIAAQMVLTLVEPQSSGLGGGAFLLFSDGKTTEALDGLETAPAAANGRLFAGADGTPGESGARAVGVPGTLRMLETAYRAHGRLPWKRLFQPAIRLAEQGVPISPRLAALLAREPALRDDAAARALYYDRDGQPKAAGTLLRNPALAATLRQIAGGGAHAFYEGPIAREIVARVGKPAANPGLLTLQDLARYRARPRTPLCTDYRNWTVCGMPPPSSGGLVVAQLLGILEARPDWRKPATQQAVRTASGLEPTPLAAHLFSEAGRLAYADRARYVADPDFIAAPGGPGADWQRLVAPAYLAQRARRIGETDTGRASAGLPDGASLAGAFGDDPAATAPAASQLSIVDRYGAAVSMSSGLGRPFGAKLMVRGFLLNDGLDAFSHLPPNRGQPLANRVEGGKRPRSSLAPELVFERGTRRVALVLGAADGVDAAKTLVGVGDQGLTIQQAIALPYVGSRNGPTELERARASDALADALRRRGHDVRMVEVASGLAGLQRISVDGQSLWLGGADPRREGVAVGE</sequence>
<keyword evidence="6" id="KW-0732">Signal</keyword>
<dbReference type="HOGENOM" id="CLU_014813_0_1_4"/>
<dbReference type="RefSeq" id="WP_042626111.1">
    <property type="nucleotide sequence ID" value="NZ_CP002580.1"/>
</dbReference>
<proteinExistence type="inferred from homology"/>
<evidence type="ECO:0000256" key="6">
    <source>
        <dbReference type="SAM" id="SignalP"/>
    </source>
</evidence>
<dbReference type="PANTHER" id="PTHR43199:SF1">
    <property type="entry name" value="GLUTATHIONE HYDROLASE PROENZYME"/>
    <property type="match status" value="1"/>
</dbReference>
<dbReference type="PANTHER" id="PTHR43199">
    <property type="entry name" value="GLUTATHIONE HYDROLASE"/>
    <property type="match status" value="1"/>
</dbReference>
<keyword evidence="7" id="KW-0012">Acyltransferase</keyword>
<evidence type="ECO:0000256" key="5">
    <source>
        <dbReference type="SAM" id="MobiDB-lite"/>
    </source>
</evidence>
<keyword evidence="3" id="KW-0378">Hydrolase</keyword>
<dbReference type="InterPro" id="IPR043138">
    <property type="entry name" value="GGT_lsub"/>
</dbReference>
<dbReference type="SUPFAM" id="SSF56235">
    <property type="entry name" value="N-terminal nucleophile aminohydrolases (Ntn hydrolases)"/>
    <property type="match status" value="1"/>
</dbReference>
<keyword evidence="8" id="KW-1185">Reference proteome</keyword>